<dbReference type="RefSeq" id="WP_011067690.1">
    <property type="nucleotide sequence ID" value="NC_004193.1"/>
</dbReference>
<dbReference type="HOGENOM" id="CLU_1523651_0_0_9"/>
<feature type="transmembrane region" description="Helical" evidence="1">
    <location>
        <begin position="66"/>
        <end position="90"/>
    </location>
</feature>
<keyword evidence="1" id="KW-0812">Transmembrane</keyword>
<reference evidence="2 3" key="2">
    <citation type="journal article" date="2002" name="Nucleic Acids Res.">
        <title>Genome sequence of Oceanobacillus iheyensis isolated from the Iheya Ridge and its unexpected adaptive capabilities to extreme environments.</title>
        <authorList>
            <person name="Takami H."/>
            <person name="Takaki Y."/>
            <person name="Uchiyama I."/>
        </authorList>
    </citation>
    <scope>NUCLEOTIDE SEQUENCE [LARGE SCALE GENOMIC DNA]</scope>
    <source>
        <strain evidence="3">DSM 14371 / CIP 107618 / JCM 11309 / KCTC 3954 / HTE831</strain>
    </source>
</reference>
<protein>
    <submittedName>
        <fullName evidence="2">Uncharacterized protein</fullName>
    </submittedName>
</protein>
<dbReference type="OrthoDB" id="2875082at2"/>
<accession>Q8ELD5</accession>
<evidence type="ECO:0000313" key="3">
    <source>
        <dbReference type="Proteomes" id="UP000000822"/>
    </source>
</evidence>
<keyword evidence="1" id="KW-0472">Membrane</keyword>
<reference evidence="2 3" key="1">
    <citation type="journal article" date="2001" name="FEMS Microbiol. Lett.">
        <title>Oceanobacillus iheyensis gen. nov., sp. nov., a deep-sea extremely halotolerant and alkaliphilic species isolated from a depth of 1050 m on the Iheya Ridge.</title>
        <authorList>
            <person name="Lu J."/>
            <person name="Nogi Y."/>
            <person name="Takami H."/>
        </authorList>
    </citation>
    <scope>NUCLEOTIDE SEQUENCE [LARGE SCALE GENOMIC DNA]</scope>
    <source>
        <strain evidence="3">DSM 14371 / CIP 107618 / JCM 11309 / KCTC 3954 / HTE831</strain>
    </source>
</reference>
<gene>
    <name evidence="2" type="ordered locus">OB3294</name>
</gene>
<dbReference type="Proteomes" id="UP000000822">
    <property type="component" value="Chromosome"/>
</dbReference>
<dbReference type="AlphaFoldDB" id="Q8ELD5"/>
<evidence type="ECO:0000313" key="2">
    <source>
        <dbReference type="EMBL" id="BAC15250.1"/>
    </source>
</evidence>
<dbReference type="KEGG" id="oih:OB3294"/>
<dbReference type="EMBL" id="BA000028">
    <property type="protein sequence ID" value="BAC15250.1"/>
    <property type="molecule type" value="Genomic_DNA"/>
</dbReference>
<feature type="transmembrane region" description="Helical" evidence="1">
    <location>
        <begin position="5"/>
        <end position="23"/>
    </location>
</feature>
<name>Q8ELD5_OCEIH</name>
<keyword evidence="3" id="KW-1185">Reference proteome</keyword>
<feature type="transmembrane region" description="Helical" evidence="1">
    <location>
        <begin position="35"/>
        <end position="57"/>
    </location>
</feature>
<organism evidence="2 3">
    <name type="scientific">Oceanobacillus iheyensis (strain DSM 14371 / CIP 107618 / JCM 11309 / KCTC 3954 / HTE831)</name>
    <dbReference type="NCBI Taxonomy" id="221109"/>
    <lineage>
        <taxon>Bacteria</taxon>
        <taxon>Bacillati</taxon>
        <taxon>Bacillota</taxon>
        <taxon>Bacilli</taxon>
        <taxon>Bacillales</taxon>
        <taxon>Bacillaceae</taxon>
        <taxon>Oceanobacillus</taxon>
    </lineage>
</organism>
<evidence type="ECO:0000256" key="1">
    <source>
        <dbReference type="SAM" id="Phobius"/>
    </source>
</evidence>
<sequence>MKKIAIYTAIISIIGVLVIIVLGETFEISFMMGQIMTAFAAVLFLLSLAAFFFLFFLQSKKKFQKIILFIISAFFMCVCIVSVDGVVNVYQDKEAYDKKDLATIQGVPDRVLFESNSYVDNPSLSTIEMEGTSFDTLHLWIEEDEYNEKYQNQQLEIQYLPESKIVVDIYIVESQL</sequence>
<proteinExistence type="predicted"/>
<keyword evidence="1" id="KW-1133">Transmembrane helix</keyword>